<accession>A0A1H9P3Z6</accession>
<name>A0A1H9P3Z6_9ACTN</name>
<evidence type="ECO:0000313" key="1">
    <source>
        <dbReference type="EMBL" id="SER42898.1"/>
    </source>
</evidence>
<protein>
    <submittedName>
        <fullName evidence="1">Uncharacterized protein</fullName>
    </submittedName>
</protein>
<dbReference type="Proteomes" id="UP000199128">
    <property type="component" value="Unassembled WGS sequence"/>
</dbReference>
<dbReference type="AlphaFoldDB" id="A0A1H9P3Z6"/>
<gene>
    <name evidence="1" type="ORF">SAMN05216446_0801</name>
</gene>
<evidence type="ECO:0000313" key="2">
    <source>
        <dbReference type="Proteomes" id="UP000199128"/>
    </source>
</evidence>
<proteinExistence type="predicted"/>
<dbReference type="EMBL" id="FOGP01000002">
    <property type="protein sequence ID" value="SER42898.1"/>
    <property type="molecule type" value="Genomic_DNA"/>
</dbReference>
<organism evidence="1 2">
    <name type="scientific">Parafannyhessea umbonata</name>
    <dbReference type="NCBI Taxonomy" id="604330"/>
    <lineage>
        <taxon>Bacteria</taxon>
        <taxon>Bacillati</taxon>
        <taxon>Actinomycetota</taxon>
        <taxon>Coriobacteriia</taxon>
        <taxon>Coriobacteriales</taxon>
        <taxon>Atopobiaceae</taxon>
        <taxon>Parafannyhessea</taxon>
    </lineage>
</organism>
<reference evidence="2" key="1">
    <citation type="submission" date="2016-10" db="EMBL/GenBank/DDBJ databases">
        <authorList>
            <person name="Varghese N."/>
            <person name="Submissions S."/>
        </authorList>
    </citation>
    <scope>NUCLEOTIDE SEQUENCE [LARGE SCALE GENOMIC DNA]</scope>
    <source>
        <strain evidence="2">KHGC19</strain>
    </source>
</reference>
<sequence length="128" mass="14458">MGTCEDCIFWKKHHTIEITSNGCCIWHFIQNENSVPEGYEFGSKGNSCSHYVFDDGSHAHSPRCFDCTNWEGDRSTILVDCGCGCWSSVEALLERIDSLDKLLQHHTFSGNSLANEENEVCPLFKYAD</sequence>